<dbReference type="PANTHER" id="PTHR46766:SF1">
    <property type="entry name" value="GLUTAMINE-RICH PROTEIN 2"/>
    <property type="match status" value="1"/>
</dbReference>
<dbReference type="InterPro" id="IPR000030">
    <property type="entry name" value="PPE_dom"/>
</dbReference>
<evidence type="ECO:0000313" key="7">
    <source>
        <dbReference type="Proteomes" id="UP000279331"/>
    </source>
</evidence>
<comment type="caution">
    <text evidence="4">The sequence shown here is derived from an EMBL/GenBank/DDBJ whole genome shotgun (WGS) entry which is preliminary data.</text>
</comment>
<feature type="domain" description="PPE" evidence="2">
    <location>
        <begin position="3"/>
        <end position="166"/>
    </location>
</feature>
<dbReference type="Pfam" id="PF12484">
    <property type="entry name" value="PPE-SVP"/>
    <property type="match status" value="1"/>
</dbReference>
<dbReference type="Proteomes" id="UP000271464">
    <property type="component" value="Unassembled WGS sequence"/>
</dbReference>
<dbReference type="Gene3D" id="1.20.1260.20">
    <property type="entry name" value="PPE superfamily"/>
    <property type="match status" value="1"/>
</dbReference>
<evidence type="ECO:0000259" key="3">
    <source>
        <dbReference type="Pfam" id="PF12484"/>
    </source>
</evidence>
<dbReference type="InterPro" id="IPR022171">
    <property type="entry name" value="PPE_C"/>
</dbReference>
<dbReference type="PANTHER" id="PTHR46766">
    <property type="entry name" value="GLUTAMINE-RICH PROTEIN 2"/>
    <property type="match status" value="1"/>
</dbReference>
<dbReference type="FunFam" id="1.20.1260.20:FF:000001">
    <property type="entry name" value="PPE family protein PPE41"/>
    <property type="match status" value="1"/>
</dbReference>
<evidence type="ECO:0000313" key="4">
    <source>
        <dbReference type="EMBL" id="VAZ82235.1"/>
    </source>
</evidence>
<name>A0AB38UP68_9MYCO</name>
<keyword evidence="6" id="KW-1185">Reference proteome</keyword>
<dbReference type="InterPro" id="IPR038332">
    <property type="entry name" value="PPE_sf"/>
</dbReference>
<accession>A0AB38UP68</accession>
<dbReference type="AlphaFoldDB" id="A0AB38UP68"/>
<evidence type="ECO:0000256" key="1">
    <source>
        <dbReference type="ARBA" id="ARBA00010652"/>
    </source>
</evidence>
<proteinExistence type="inferred from homology"/>
<dbReference type="EMBL" id="UPHM01000016">
    <property type="protein sequence ID" value="VAZ88682.1"/>
    <property type="molecule type" value="Genomic_DNA"/>
</dbReference>
<dbReference type="SUPFAM" id="SSF140459">
    <property type="entry name" value="PE/PPE dimer-like"/>
    <property type="match status" value="1"/>
</dbReference>
<dbReference type="Pfam" id="PF00823">
    <property type="entry name" value="PPE"/>
    <property type="match status" value="1"/>
</dbReference>
<gene>
    <name evidence="4" type="ORF">LAUMK42_01042</name>
    <name evidence="5" type="ORF">LAUMK4_00833</name>
</gene>
<reference evidence="6 7" key="1">
    <citation type="submission" date="2018-09" db="EMBL/GenBank/DDBJ databases">
        <authorList>
            <person name="Tagini F."/>
        </authorList>
    </citation>
    <scope>NUCLEOTIDE SEQUENCE [LARGE SCALE GENOMIC DNA]</scope>
    <source>
        <strain evidence="5 6">MK4</strain>
        <strain evidence="4 7">MK42</strain>
    </source>
</reference>
<feature type="domain" description="PPE family C-terminal" evidence="3">
    <location>
        <begin position="305"/>
        <end position="387"/>
    </location>
</feature>
<evidence type="ECO:0000313" key="5">
    <source>
        <dbReference type="EMBL" id="VAZ88682.1"/>
    </source>
</evidence>
<dbReference type="EMBL" id="UPHL01000026">
    <property type="protein sequence ID" value="VAZ82235.1"/>
    <property type="molecule type" value="Genomic_DNA"/>
</dbReference>
<sequence>MMDFGALPPELNSGRLYTGPGSAPMVTAASAWSGLASELASAAAGYEKVIMTLHEEYWSGPASALMTEAVAPYVAWMKATASQAEQAAAQARMAVAAYETAISSVVPPPLIAANRVQLATLLARNVFGQNTAAIAAVEAEYAQMWAQDAAAMYAYAGSSANAAQVTMFTAPPHTTNPTAATTQAAAVAHAAATAAGTAEETLMKLVSALPGALHGLSSPISTLAGSTPAWIVWLTNFLNLLWPVYDIWYDLTGLPYFGIGIGNSLISSARAIGAIGPDAAAAAAGAVAEAGKEAVGILGNGGQVAAGLGNAGSIGKLSVPAAWPGAGTELTPAVRSASAPFVNDIVETEAASSGGDVFGGVPLTGAGAATSASGPRYGFRPKVMIRPTCAG</sequence>
<organism evidence="4 7">
    <name type="scientific">Mycobacterium persicum</name>
    <dbReference type="NCBI Taxonomy" id="1487726"/>
    <lineage>
        <taxon>Bacteria</taxon>
        <taxon>Bacillati</taxon>
        <taxon>Actinomycetota</taxon>
        <taxon>Actinomycetes</taxon>
        <taxon>Mycobacteriales</taxon>
        <taxon>Mycobacteriaceae</taxon>
        <taxon>Mycobacterium</taxon>
    </lineage>
</organism>
<protein>
    <submittedName>
        <fullName evidence="4">PPE family protein PPE26</fullName>
    </submittedName>
</protein>
<evidence type="ECO:0000313" key="6">
    <source>
        <dbReference type="Proteomes" id="UP000271464"/>
    </source>
</evidence>
<dbReference type="Proteomes" id="UP000279331">
    <property type="component" value="Unassembled WGS sequence"/>
</dbReference>
<dbReference type="GO" id="GO:0052572">
    <property type="term" value="P:response to host immune response"/>
    <property type="evidence" value="ECO:0007669"/>
    <property type="project" value="TreeGrafter"/>
</dbReference>
<evidence type="ECO:0000259" key="2">
    <source>
        <dbReference type="Pfam" id="PF00823"/>
    </source>
</evidence>
<comment type="similarity">
    <text evidence="1">Belongs to the mycobacterial PPE family.</text>
</comment>